<comment type="caution">
    <text evidence="1">The sequence shown here is derived from an EMBL/GenBank/DDBJ whole genome shotgun (WGS) entry which is preliminary data.</text>
</comment>
<protein>
    <submittedName>
        <fullName evidence="1">5066_t:CDS:1</fullName>
    </submittedName>
</protein>
<evidence type="ECO:0000313" key="1">
    <source>
        <dbReference type="EMBL" id="CAI2168149.1"/>
    </source>
</evidence>
<sequence>MHKVSIDNENNESQYGSRNNNTMVVELFKNESDSHNFATSLGFKIFNDDIETIAHDIEKVKQYGFNHIIIIGMLQYGFLFMDCYGRVFNWDDMSGLLWPHGDYSKVAESDISWVAWVRNLMGLLLKLRLRSTH</sequence>
<evidence type="ECO:0000313" key="2">
    <source>
        <dbReference type="Proteomes" id="UP001153678"/>
    </source>
</evidence>
<dbReference type="Proteomes" id="UP001153678">
    <property type="component" value="Unassembled WGS sequence"/>
</dbReference>
<reference evidence="1" key="1">
    <citation type="submission" date="2022-08" db="EMBL/GenBank/DDBJ databases">
        <authorList>
            <person name="Kallberg Y."/>
            <person name="Tangrot J."/>
            <person name="Rosling A."/>
        </authorList>
    </citation>
    <scope>NUCLEOTIDE SEQUENCE</scope>
    <source>
        <strain evidence="1">Wild A</strain>
    </source>
</reference>
<dbReference type="OrthoDB" id="2433538at2759"/>
<keyword evidence="2" id="KW-1185">Reference proteome</keyword>
<gene>
    <name evidence="1" type="ORF">FWILDA_LOCUS3438</name>
</gene>
<dbReference type="EMBL" id="CAMKVN010000458">
    <property type="protein sequence ID" value="CAI2168149.1"/>
    <property type="molecule type" value="Genomic_DNA"/>
</dbReference>
<proteinExistence type="predicted"/>
<dbReference type="AlphaFoldDB" id="A0A9W4WK94"/>
<name>A0A9W4WK94_9GLOM</name>
<organism evidence="1 2">
    <name type="scientific">Funneliformis geosporum</name>
    <dbReference type="NCBI Taxonomy" id="1117311"/>
    <lineage>
        <taxon>Eukaryota</taxon>
        <taxon>Fungi</taxon>
        <taxon>Fungi incertae sedis</taxon>
        <taxon>Mucoromycota</taxon>
        <taxon>Glomeromycotina</taxon>
        <taxon>Glomeromycetes</taxon>
        <taxon>Glomerales</taxon>
        <taxon>Glomeraceae</taxon>
        <taxon>Funneliformis</taxon>
    </lineage>
</organism>
<accession>A0A9W4WK94</accession>